<accession>A0A0G3G1E2</accession>
<dbReference type="PROSITE" id="PS00065">
    <property type="entry name" value="D_2_HYDROXYACID_DH_1"/>
    <property type="match status" value="1"/>
</dbReference>
<dbReference type="PANTHER" id="PTHR42938:SF47">
    <property type="entry name" value="HYDROXYPYRUVATE REDUCTASE"/>
    <property type="match status" value="1"/>
</dbReference>
<dbReference type="InterPro" id="IPR045865">
    <property type="entry name" value="ACT-like_dom_sf"/>
</dbReference>
<dbReference type="GO" id="GO:0016616">
    <property type="term" value="F:oxidoreductase activity, acting on the CH-OH group of donors, NAD or NADP as acceptor"/>
    <property type="evidence" value="ECO:0007669"/>
    <property type="project" value="InterPro"/>
</dbReference>
<dbReference type="Pfam" id="PF00389">
    <property type="entry name" value="2-Hacid_dh"/>
    <property type="match status" value="1"/>
</dbReference>
<dbReference type="CDD" id="cd12174">
    <property type="entry name" value="PGDH_like_3"/>
    <property type="match status" value="1"/>
</dbReference>
<evidence type="ECO:0000256" key="1">
    <source>
        <dbReference type="ARBA" id="ARBA00023002"/>
    </source>
</evidence>
<evidence type="ECO:0000256" key="4">
    <source>
        <dbReference type="RuleBase" id="RU003719"/>
    </source>
</evidence>
<feature type="domain" description="D-isomer specific 2-hydroxyacid dehydrogenase NAD-binding" evidence="6">
    <location>
        <begin position="125"/>
        <end position="274"/>
    </location>
</feature>
<gene>
    <name evidence="7" type="ORF">TVD_06490</name>
</gene>
<dbReference type="SUPFAM" id="SSF52283">
    <property type="entry name" value="Formate/glycerate dehydrogenase catalytic domain-like"/>
    <property type="match status" value="1"/>
</dbReference>
<dbReference type="STRING" id="106634.TVD_06490"/>
<dbReference type="InterPro" id="IPR029752">
    <property type="entry name" value="D-isomer_DH_CS1"/>
</dbReference>
<dbReference type="CDD" id="cd04901">
    <property type="entry name" value="ACT_3PGDH"/>
    <property type="match status" value="1"/>
</dbReference>
<dbReference type="KEGG" id="tvr:TVD_06490"/>
<dbReference type="SUPFAM" id="SSF51735">
    <property type="entry name" value="NAD(P)-binding Rossmann-fold domains"/>
    <property type="match status" value="1"/>
</dbReference>
<dbReference type="OrthoDB" id="9805416at2"/>
<evidence type="ECO:0000313" key="7">
    <source>
        <dbReference type="EMBL" id="AKJ95030.1"/>
    </source>
</evidence>
<dbReference type="InterPro" id="IPR036291">
    <property type="entry name" value="NAD(P)-bd_dom_sf"/>
</dbReference>
<dbReference type="SUPFAM" id="SSF55021">
    <property type="entry name" value="ACT-like"/>
    <property type="match status" value="1"/>
</dbReference>
<evidence type="ECO:0000259" key="6">
    <source>
        <dbReference type="Pfam" id="PF02826"/>
    </source>
</evidence>
<dbReference type="Pfam" id="PF02826">
    <property type="entry name" value="2-Hacid_dh_C"/>
    <property type="match status" value="1"/>
</dbReference>
<proteinExistence type="inferred from homology"/>
<comment type="similarity">
    <text evidence="4">Belongs to the D-isomer specific 2-hydroxyacid dehydrogenase family.</text>
</comment>
<keyword evidence="1 4" id="KW-0560">Oxidoreductase</keyword>
<dbReference type="RefSeq" id="WP_047251137.1">
    <property type="nucleotide sequence ID" value="NZ_CP011367.1"/>
</dbReference>
<protein>
    <submittedName>
        <fullName evidence="7">3-phosphoglycerate dehydrogenase</fullName>
    </submittedName>
</protein>
<name>A0A0G3G1E2_9GAMM</name>
<evidence type="ECO:0000256" key="3">
    <source>
        <dbReference type="ARBA" id="ARBA00029440"/>
    </source>
</evidence>
<dbReference type="Gene3D" id="3.40.50.720">
    <property type="entry name" value="NAD(P)-binding Rossmann-like Domain"/>
    <property type="match status" value="2"/>
</dbReference>
<evidence type="ECO:0000313" key="8">
    <source>
        <dbReference type="Proteomes" id="UP000064201"/>
    </source>
</evidence>
<keyword evidence="8" id="KW-1185">Reference proteome</keyword>
<dbReference type="AlphaFoldDB" id="A0A0G3G1E2"/>
<comment type="pathway">
    <text evidence="3">Amino-acid biosynthesis.</text>
</comment>
<dbReference type="InterPro" id="IPR006140">
    <property type="entry name" value="D-isomer_DH_NAD-bd"/>
</dbReference>
<dbReference type="Proteomes" id="UP000064201">
    <property type="component" value="Chromosome"/>
</dbReference>
<dbReference type="PANTHER" id="PTHR42938">
    <property type="entry name" value="FORMATE DEHYDROGENASE 1"/>
    <property type="match status" value="1"/>
</dbReference>
<organism evidence="7 8">
    <name type="scientific">Thioalkalivibrio versutus</name>
    <dbReference type="NCBI Taxonomy" id="106634"/>
    <lineage>
        <taxon>Bacteria</taxon>
        <taxon>Pseudomonadati</taxon>
        <taxon>Pseudomonadota</taxon>
        <taxon>Gammaproteobacteria</taxon>
        <taxon>Chromatiales</taxon>
        <taxon>Ectothiorhodospiraceae</taxon>
        <taxon>Thioalkalivibrio</taxon>
    </lineage>
</organism>
<evidence type="ECO:0000259" key="5">
    <source>
        <dbReference type="Pfam" id="PF00389"/>
    </source>
</evidence>
<evidence type="ECO:0000256" key="2">
    <source>
        <dbReference type="ARBA" id="ARBA00023027"/>
    </source>
</evidence>
<dbReference type="GO" id="GO:0051287">
    <property type="term" value="F:NAD binding"/>
    <property type="evidence" value="ECO:0007669"/>
    <property type="project" value="InterPro"/>
</dbReference>
<dbReference type="Gene3D" id="3.30.70.260">
    <property type="match status" value="1"/>
</dbReference>
<dbReference type="InterPro" id="IPR006139">
    <property type="entry name" value="D-isomer_2_OHA_DH_cat_dom"/>
</dbReference>
<dbReference type="PATRIC" id="fig|106634.4.peg.1327"/>
<reference evidence="7 8" key="1">
    <citation type="submission" date="2015-04" db="EMBL/GenBank/DDBJ databases">
        <title>Complete Sequence for the Genome of the Thioalkalivibrio versutus D301.</title>
        <authorList>
            <person name="Mu T."/>
            <person name="Zhou J."/>
            <person name="Xu X."/>
        </authorList>
    </citation>
    <scope>NUCLEOTIDE SEQUENCE [LARGE SCALE GENOMIC DNA]</scope>
    <source>
        <strain evidence="7 8">D301</strain>
    </source>
</reference>
<keyword evidence="2" id="KW-0520">NAD</keyword>
<feature type="domain" description="D-isomer specific 2-hydroxyacid dehydrogenase catalytic" evidence="5">
    <location>
        <begin position="20"/>
        <end position="306"/>
    </location>
</feature>
<sequence>MYRIQTYNNIAVRGLDRFPRDHYEVASDINQPDALMLRSFDLHSVDIPDSVLAVGRAGSGVNNIPVEALSERGVAVFNAPGANANAVKELVIAGLLLAARNLLPAAGYVQGLDPTKEDFMSSVEHGKKKFTGFELPGRRLAVLGLGAIGVGVANAARALGMEVVGFDPKVTVENAWRLDSGIERARSVEAAMEGADAVTVHVPLTENTANLVNAKNLGGMNAGAMVLNLAREGIVDDAAVREGLDAERLHAYITDFPVQGMMGHPRVITLPHLGASTTESEENCAVMIADQLRDYLENGNVVNSVNLPTLVLDRKGDTRIAVVNRNLPDRVGRISHTLGESNINILHLMNDSRGDIAYTLLDVDGKPDQATLDALHEIDGVLRARVL</sequence>
<dbReference type="EMBL" id="CP011367">
    <property type="protein sequence ID" value="AKJ95030.1"/>
    <property type="molecule type" value="Genomic_DNA"/>
</dbReference>